<gene>
    <name evidence="2" type="ORF">NX778_12045</name>
</gene>
<reference evidence="2 3" key="1">
    <citation type="submission" date="2022-08" db="EMBL/GenBank/DDBJ databases">
        <title>Reclassification of Massilia species as members of the genera Telluria, Duganella, Pseudoduganella, Mokoshia gen. nov. and Zemynaea gen. nov. using orthogonal and non-orthogonal genome-based approaches.</title>
        <authorList>
            <person name="Bowman J.P."/>
        </authorList>
    </citation>
    <scope>NUCLEOTIDE SEQUENCE [LARGE SCALE GENOMIC DNA]</scope>
    <source>
        <strain evidence="2 3">JCM 31606</strain>
    </source>
</reference>
<dbReference type="CDD" id="cd06170">
    <property type="entry name" value="LuxR_C_like"/>
    <property type="match status" value="1"/>
</dbReference>
<dbReference type="Pfam" id="PF00196">
    <property type="entry name" value="GerE"/>
    <property type="match status" value="1"/>
</dbReference>
<dbReference type="RefSeq" id="WP_258811982.1">
    <property type="nucleotide sequence ID" value="NZ_JANUGU010000003.1"/>
</dbReference>
<evidence type="ECO:0000313" key="3">
    <source>
        <dbReference type="Proteomes" id="UP001204621"/>
    </source>
</evidence>
<dbReference type="SUPFAM" id="SSF46894">
    <property type="entry name" value="C-terminal effector domain of the bipartite response regulators"/>
    <property type="match status" value="1"/>
</dbReference>
<comment type="caution">
    <text evidence="2">The sequence shown here is derived from an EMBL/GenBank/DDBJ whole genome shotgun (WGS) entry which is preliminary data.</text>
</comment>
<name>A0ABT2CYA6_9BURK</name>
<evidence type="ECO:0000313" key="2">
    <source>
        <dbReference type="EMBL" id="MCS0658795.1"/>
    </source>
</evidence>
<dbReference type="InterPro" id="IPR000792">
    <property type="entry name" value="Tscrpt_reg_LuxR_C"/>
</dbReference>
<dbReference type="InterPro" id="IPR036388">
    <property type="entry name" value="WH-like_DNA-bd_sf"/>
</dbReference>
<dbReference type="PROSITE" id="PS50043">
    <property type="entry name" value="HTH_LUXR_2"/>
    <property type="match status" value="1"/>
</dbReference>
<dbReference type="EMBL" id="JANUGU010000003">
    <property type="protein sequence ID" value="MCS0658795.1"/>
    <property type="molecule type" value="Genomic_DNA"/>
</dbReference>
<evidence type="ECO:0000259" key="1">
    <source>
        <dbReference type="PROSITE" id="PS50043"/>
    </source>
</evidence>
<dbReference type="Proteomes" id="UP001204621">
    <property type="component" value="Unassembled WGS sequence"/>
</dbReference>
<dbReference type="SMART" id="SM00421">
    <property type="entry name" value="HTH_LUXR"/>
    <property type="match status" value="1"/>
</dbReference>
<feature type="domain" description="HTH luxR-type" evidence="1">
    <location>
        <begin position="314"/>
        <end position="379"/>
    </location>
</feature>
<accession>A0ABT2CYA6</accession>
<protein>
    <submittedName>
        <fullName evidence="2">Helix-turn-helix transcriptional regulator</fullName>
    </submittedName>
</protein>
<dbReference type="InterPro" id="IPR016032">
    <property type="entry name" value="Sig_transdc_resp-reg_C-effctor"/>
</dbReference>
<keyword evidence="3" id="KW-1185">Reference proteome</keyword>
<organism evidence="2 3">
    <name type="scientific">Massilia terrae</name>
    <dbReference type="NCBI Taxonomy" id="1811224"/>
    <lineage>
        <taxon>Bacteria</taxon>
        <taxon>Pseudomonadati</taxon>
        <taxon>Pseudomonadota</taxon>
        <taxon>Betaproteobacteria</taxon>
        <taxon>Burkholderiales</taxon>
        <taxon>Oxalobacteraceae</taxon>
        <taxon>Telluria group</taxon>
        <taxon>Massilia</taxon>
    </lineage>
</organism>
<sequence length="397" mass="44510">MDLSQQRFDRLVNLTYDTLDNKQAWSALIACLNEALDTRAVHLLAFDKAQGALSYSEGADMAAQIDMDYIRRYQYIDPRVQRMHAQGENEWMHCHEHFDEAFVANDPFYQEFLLPNDARYLSAFKLVANDDASVLMALLRRPKDGPLPREAIDFLDRLRPHLTRACRIGMRHFVYSTQALVGHALVDKMNQPVLLITPEGKVAHQNAAARRLLESSKLLRVVDGHLKLPEPYQRAFYDRCAELEDEVRFAGAPGCDPGYSALHLASEPGAPADSMYGFFTTLLPEQVMSSFGIRPLVILFLYHPQSAEHVDSTLLSAAFGLSQAECRVALLLADGMPLKSIADTLGVQYDTVRKQLASIYQKTATNRQPELVRLLLRLPSAPLPPAVQPIALPGRRA</sequence>
<proteinExistence type="predicted"/>
<dbReference type="Gene3D" id="1.10.10.10">
    <property type="entry name" value="Winged helix-like DNA-binding domain superfamily/Winged helix DNA-binding domain"/>
    <property type="match status" value="1"/>
</dbReference>